<dbReference type="InterPro" id="IPR012677">
    <property type="entry name" value="Nucleotide-bd_a/b_plait_sf"/>
</dbReference>
<keyword evidence="1" id="KW-0677">Repeat</keyword>
<evidence type="ECO:0000313" key="5">
    <source>
        <dbReference type="EMBL" id="WKN36480.1"/>
    </source>
</evidence>
<evidence type="ECO:0000259" key="4">
    <source>
        <dbReference type="PROSITE" id="PS50102"/>
    </source>
</evidence>
<dbReference type="SUPFAM" id="SSF54928">
    <property type="entry name" value="RNA-binding domain, RBD"/>
    <property type="match status" value="1"/>
</dbReference>
<dbReference type="InterPro" id="IPR000504">
    <property type="entry name" value="RRM_dom"/>
</dbReference>
<dbReference type="PROSITE" id="PS50102">
    <property type="entry name" value="RRM"/>
    <property type="match status" value="1"/>
</dbReference>
<dbReference type="GO" id="GO:0003729">
    <property type="term" value="F:mRNA binding"/>
    <property type="evidence" value="ECO:0007669"/>
    <property type="project" value="UniProtKB-ARBA"/>
</dbReference>
<dbReference type="GO" id="GO:0010629">
    <property type="term" value="P:negative regulation of gene expression"/>
    <property type="evidence" value="ECO:0007669"/>
    <property type="project" value="UniProtKB-ARBA"/>
</dbReference>
<feature type="domain" description="RRM" evidence="4">
    <location>
        <begin position="1"/>
        <end position="79"/>
    </location>
</feature>
<dbReference type="SMART" id="SM00360">
    <property type="entry name" value="RRM"/>
    <property type="match status" value="1"/>
</dbReference>
<evidence type="ECO:0000256" key="1">
    <source>
        <dbReference type="ARBA" id="ARBA00022737"/>
    </source>
</evidence>
<dbReference type="InterPro" id="IPR035979">
    <property type="entry name" value="RBD_domain_sf"/>
</dbReference>
<dbReference type="InterPro" id="IPR052462">
    <property type="entry name" value="SLIRP/GR-RBP-like"/>
</dbReference>
<dbReference type="Gene3D" id="3.30.70.330">
    <property type="match status" value="1"/>
</dbReference>
<sequence length="88" mass="10087">MNIYVANLNYRVQDHELQALFEEYGEVSSAKIIKDHETGRSRGFAFVEMPDDQEGTQAINELDGAEVQGRNLKVSKARPRPQMQNRSY</sequence>
<accession>A0AA49GPQ2</accession>
<dbReference type="EMBL" id="CP120682">
    <property type="protein sequence ID" value="WKN36480.1"/>
    <property type="molecule type" value="Genomic_DNA"/>
</dbReference>
<protein>
    <submittedName>
        <fullName evidence="5">RNA-binding protein</fullName>
    </submittedName>
</protein>
<reference evidence="5" key="2">
    <citation type="journal article" date="2024" name="Antonie Van Leeuwenhoek">
        <title>Roseihalotalea indica gen. nov., sp. nov., a halophilic Bacteroidetes from mesopelagic Southwest Indian Ocean with higher carbohydrate metabolic potential.</title>
        <authorList>
            <person name="Chen B."/>
            <person name="Zhang M."/>
            <person name="Lin D."/>
            <person name="Ye J."/>
            <person name="Tang K."/>
        </authorList>
    </citation>
    <scope>NUCLEOTIDE SEQUENCE</scope>
    <source>
        <strain evidence="5">TK19036</strain>
    </source>
</reference>
<name>A0AA49GPQ2_9BACT</name>
<dbReference type="GO" id="GO:0009967">
    <property type="term" value="P:positive regulation of signal transduction"/>
    <property type="evidence" value="ECO:0007669"/>
    <property type="project" value="UniProtKB-ARBA"/>
</dbReference>
<proteinExistence type="predicted"/>
<dbReference type="PANTHER" id="PTHR48027">
    <property type="entry name" value="HETEROGENEOUS NUCLEAR RIBONUCLEOPROTEIN 87F-RELATED"/>
    <property type="match status" value="1"/>
</dbReference>
<evidence type="ECO:0000256" key="3">
    <source>
        <dbReference type="SAM" id="MobiDB-lite"/>
    </source>
</evidence>
<organism evidence="5">
    <name type="scientific">Roseihalotalea indica</name>
    <dbReference type="NCBI Taxonomy" id="2867963"/>
    <lineage>
        <taxon>Bacteria</taxon>
        <taxon>Pseudomonadati</taxon>
        <taxon>Bacteroidota</taxon>
        <taxon>Cytophagia</taxon>
        <taxon>Cytophagales</taxon>
        <taxon>Catalimonadaceae</taxon>
        <taxon>Roseihalotalea</taxon>
    </lineage>
</organism>
<evidence type="ECO:0000256" key="2">
    <source>
        <dbReference type="ARBA" id="ARBA00022884"/>
    </source>
</evidence>
<gene>
    <name evidence="5" type="ORF">K4G66_29390</name>
</gene>
<dbReference type="Pfam" id="PF00076">
    <property type="entry name" value="RRM_1"/>
    <property type="match status" value="1"/>
</dbReference>
<dbReference type="GO" id="GO:0005737">
    <property type="term" value="C:cytoplasm"/>
    <property type="evidence" value="ECO:0007669"/>
    <property type="project" value="UniProtKB-ARBA"/>
</dbReference>
<dbReference type="FunFam" id="3.30.70.330:FF:000383">
    <property type="entry name" value="Sex lethal, isoform D"/>
    <property type="match status" value="1"/>
</dbReference>
<keyword evidence="2" id="KW-0694">RNA-binding</keyword>
<dbReference type="AlphaFoldDB" id="A0AA49GPQ2"/>
<reference evidence="5" key="1">
    <citation type="journal article" date="2023" name="Comput. Struct. Biotechnol. J.">
        <title>Discovery of a novel marine Bacteroidetes with a rich repertoire of carbohydrate-active enzymes.</title>
        <authorList>
            <person name="Chen B."/>
            <person name="Liu G."/>
            <person name="Chen Q."/>
            <person name="Wang H."/>
            <person name="Liu L."/>
            <person name="Tang K."/>
        </authorList>
    </citation>
    <scope>NUCLEOTIDE SEQUENCE</scope>
    <source>
        <strain evidence="5">TK19036</strain>
    </source>
</reference>
<feature type="region of interest" description="Disordered" evidence="3">
    <location>
        <begin position="68"/>
        <end position="88"/>
    </location>
</feature>